<dbReference type="EMBL" id="JNFF01000019">
    <property type="protein sequence ID" value="KEQ31223.1"/>
    <property type="molecule type" value="Genomic_DNA"/>
</dbReference>
<proteinExistence type="predicted"/>
<organism evidence="1 2">
    <name type="scientific">Pedobacter antarcticus 4BY</name>
    <dbReference type="NCBI Taxonomy" id="1358423"/>
    <lineage>
        <taxon>Bacteria</taxon>
        <taxon>Pseudomonadati</taxon>
        <taxon>Bacteroidota</taxon>
        <taxon>Sphingobacteriia</taxon>
        <taxon>Sphingobacteriales</taxon>
        <taxon>Sphingobacteriaceae</taxon>
        <taxon>Pedobacter</taxon>
    </lineage>
</organism>
<dbReference type="AlphaFoldDB" id="A0A081PKK0"/>
<name>A0A081PKK0_9SPHI</name>
<accession>A0A081PKK0</accession>
<reference evidence="1 2" key="1">
    <citation type="journal article" date="1992" name="Int. J. Syst. Bacteriol.">
        <title>Sphingobacterium antarcticus sp. nov. a Psychrotrophic Bacterium from the Soils of Schirmacher Oasis, Antarctica.</title>
        <authorList>
            <person name="Shivaji S."/>
            <person name="Ray M.K."/>
            <person name="Rao N.S."/>
            <person name="Saiserr L."/>
            <person name="Jagannadham M.V."/>
            <person name="Kumar G.S."/>
            <person name="Reddy G."/>
            <person name="Bhargava P.M."/>
        </authorList>
    </citation>
    <scope>NUCLEOTIDE SEQUENCE [LARGE SCALE GENOMIC DNA]</scope>
    <source>
        <strain evidence="1 2">4BY</strain>
    </source>
</reference>
<comment type="caution">
    <text evidence="1">The sequence shown here is derived from an EMBL/GenBank/DDBJ whole genome shotgun (WGS) entry which is preliminary data.</text>
</comment>
<gene>
    <name evidence="1" type="ORF">N180_02955</name>
</gene>
<evidence type="ECO:0000313" key="1">
    <source>
        <dbReference type="EMBL" id="KEQ31223.1"/>
    </source>
</evidence>
<sequence>MDNLSIIPRIEKGKSDLQMFISKYKPSKYKVLKNGIEVRSVPNVEEAENKARELIKEMKLRLVVVRDAEMSAYRAFEVQEV</sequence>
<dbReference type="RefSeq" id="WP_051759599.1">
    <property type="nucleotide sequence ID" value="NZ_JNFF01000019.1"/>
</dbReference>
<dbReference type="OrthoDB" id="771317at2"/>
<dbReference type="Proteomes" id="UP000028007">
    <property type="component" value="Unassembled WGS sequence"/>
</dbReference>
<protein>
    <submittedName>
        <fullName evidence="1">Uncharacterized protein</fullName>
    </submittedName>
</protein>
<evidence type="ECO:0000313" key="2">
    <source>
        <dbReference type="Proteomes" id="UP000028007"/>
    </source>
</evidence>
<keyword evidence="2" id="KW-1185">Reference proteome</keyword>